<dbReference type="PANTHER" id="PTHR32370">
    <property type="entry name" value="OS12G0117600 PROTEIN"/>
    <property type="match status" value="1"/>
</dbReference>
<comment type="caution">
    <text evidence="6">The sequence shown here is derived from an EMBL/GenBank/DDBJ whole genome shotgun (WGS) entry which is preliminary data.</text>
</comment>
<comment type="pathway">
    <text evidence="1">Protein modification; protein ubiquitination.</text>
</comment>
<feature type="region of interest" description="Disordered" evidence="4">
    <location>
        <begin position="541"/>
        <end position="564"/>
    </location>
</feature>
<evidence type="ECO:0000256" key="1">
    <source>
        <dbReference type="ARBA" id="ARBA00004906"/>
    </source>
</evidence>
<reference evidence="6" key="1">
    <citation type="submission" date="2024-03" db="EMBL/GenBank/DDBJ databases">
        <title>WGS assembly of Saponaria officinalis var. Norfolk2.</title>
        <authorList>
            <person name="Jenkins J."/>
            <person name="Shu S."/>
            <person name="Grimwood J."/>
            <person name="Barry K."/>
            <person name="Goodstein D."/>
            <person name="Schmutz J."/>
            <person name="Leebens-Mack J."/>
            <person name="Osbourn A."/>
        </authorList>
    </citation>
    <scope>NUCLEOTIDE SEQUENCE [LARGE SCALE GENOMIC DNA]</scope>
    <source>
        <strain evidence="6">JIC</strain>
    </source>
</reference>
<comment type="similarity">
    <text evidence="3">Belongs to the NPH3 family.</text>
</comment>
<protein>
    <recommendedName>
        <fullName evidence="5">NPH3 domain-containing protein</fullName>
    </recommendedName>
</protein>
<feature type="compositionally biased region" description="Low complexity" evidence="4">
    <location>
        <begin position="541"/>
        <end position="554"/>
    </location>
</feature>
<evidence type="ECO:0000256" key="2">
    <source>
        <dbReference type="ARBA" id="ARBA00022786"/>
    </source>
</evidence>
<evidence type="ECO:0000313" key="6">
    <source>
        <dbReference type="EMBL" id="KAK9691374.1"/>
    </source>
</evidence>
<organism evidence="6 7">
    <name type="scientific">Saponaria officinalis</name>
    <name type="common">Common soapwort</name>
    <name type="synonym">Lychnis saponaria</name>
    <dbReference type="NCBI Taxonomy" id="3572"/>
    <lineage>
        <taxon>Eukaryota</taxon>
        <taxon>Viridiplantae</taxon>
        <taxon>Streptophyta</taxon>
        <taxon>Embryophyta</taxon>
        <taxon>Tracheophyta</taxon>
        <taxon>Spermatophyta</taxon>
        <taxon>Magnoliopsida</taxon>
        <taxon>eudicotyledons</taxon>
        <taxon>Gunneridae</taxon>
        <taxon>Pentapetalae</taxon>
        <taxon>Caryophyllales</taxon>
        <taxon>Caryophyllaceae</taxon>
        <taxon>Caryophylleae</taxon>
        <taxon>Saponaria</taxon>
    </lineage>
</organism>
<gene>
    <name evidence="6" type="ORF">RND81_09G193100</name>
</gene>
<proteinExistence type="inferred from homology"/>
<evidence type="ECO:0000256" key="3">
    <source>
        <dbReference type="PROSITE-ProRule" id="PRU00982"/>
    </source>
</evidence>
<keyword evidence="2" id="KW-0833">Ubl conjugation pathway</keyword>
<dbReference type="InterPro" id="IPR043454">
    <property type="entry name" value="NPH3/RPT2-like"/>
</dbReference>
<evidence type="ECO:0000256" key="4">
    <source>
        <dbReference type="SAM" id="MobiDB-lite"/>
    </source>
</evidence>
<dbReference type="InterPro" id="IPR011333">
    <property type="entry name" value="SKP1/BTB/POZ_sf"/>
</dbReference>
<dbReference type="Proteomes" id="UP001443914">
    <property type="component" value="Unassembled WGS sequence"/>
</dbReference>
<dbReference type="EMBL" id="JBDFQZ010000009">
    <property type="protein sequence ID" value="KAK9691374.1"/>
    <property type="molecule type" value="Genomic_DNA"/>
</dbReference>
<evidence type="ECO:0000313" key="7">
    <source>
        <dbReference type="Proteomes" id="UP001443914"/>
    </source>
</evidence>
<name>A0AAW1IMY3_SAPOF</name>
<dbReference type="PROSITE" id="PS51649">
    <property type="entry name" value="NPH3"/>
    <property type="match status" value="1"/>
</dbReference>
<accession>A0AAW1IMY3</accession>
<dbReference type="Pfam" id="PF03000">
    <property type="entry name" value="NPH3"/>
    <property type="match status" value="1"/>
</dbReference>
<feature type="domain" description="NPH3" evidence="5">
    <location>
        <begin position="199"/>
        <end position="457"/>
    </location>
</feature>
<keyword evidence="7" id="KW-1185">Reference proteome</keyword>
<sequence length="564" mass="63928">MNKNHKIMAHQCDLQININGQHTFFLNQEIMSKYSGKLKKMIKQERKVTKMKNLAFNIEEFPGGSNGFELVSQFCYNFGTISITIHNVSQLYCASIFLGMTEKISNSNLVQQIERFLDGIFDWTWNDVLICLRNCDPFFSSVDSLGLIDKLITALLAKIAQNSDISVILSSNSSSSSSPETPMVDSTRFSGSYSSSAKAWWFDDLSTLSPSVIERVIRTLGAYGSDNNSLLLTRFLIHYLKTRLQTRKTYLKPEYIGLVDTAVYGVILMGKTAFSCRALFSVLRLVSAFCVSKVCQTGLERLIGSMLDSAKLDDILVSAQQQQTDEENGVYDVNLVVRLIRVFVQCENVSLERLQKVGVLVDQYLAEISPDHNLKMSKFIGVAQSLPDLARDCFDGVYRAIDIYLESHPRLTYEERSRLCRCLNYEKLTLQTCKELAKNPRIPPRVAVQALASQKQVKYDPPPHTDQLDYFYHTSPTKTATSTTTTDSQLIVEDINDNDNEDDCSEDGSRDVKLNIQRMQWRVLELEKLCKEMKGQMSKLVKNNNSNNSKNVNSPTGYRSHRFC</sequence>
<dbReference type="AlphaFoldDB" id="A0AAW1IMY3"/>
<dbReference type="InterPro" id="IPR027356">
    <property type="entry name" value="NPH3_dom"/>
</dbReference>
<evidence type="ECO:0000259" key="5">
    <source>
        <dbReference type="PROSITE" id="PS51649"/>
    </source>
</evidence>
<dbReference type="SUPFAM" id="SSF54695">
    <property type="entry name" value="POZ domain"/>
    <property type="match status" value="1"/>
</dbReference>